<evidence type="ECO:0000256" key="4">
    <source>
        <dbReference type="ARBA" id="ARBA00012491"/>
    </source>
</evidence>
<dbReference type="InterPro" id="IPR023214">
    <property type="entry name" value="HAD_sf"/>
</dbReference>
<sequence>MKVAAFVPVKLRSRRLPNKNFLRLGNKPLVSHVLDTLLTVPTIHDVYCYSSQEQILPLLPSGVKYLPRPNYLDGDEIKANELFQYAVDRLDADVLVLCHATGPFISAESIAKGVDAVLSGNYDCSFAVQEHKTYCWYGDKPLNYDPGNMAQTQDLVPVMAETSGFYVFKAEDYRRTGTRINGRPKPIPIDFREAVDIDEPSDFRLALQLLHPHPEQDLFEDDHFFVNLAADGATRHNVRHICFDMDGVLIDSIPVMKQAWAAVCAEMGFDIPFDGYRENIGRPFNDILSRIGISERHHARVKEIYDAKSLELEGSIHVYPGVIETLKAFRAADLKISIATSKTLPRAESILKTHFSDVAFDTLITPEAVRPGRGKPHPDQLLQAALNLGVSPGESIYVGDMDVDMMASDAAGFSFVHADWGYGDLLSSNRVWFRSIEDMAAFLITT</sequence>
<dbReference type="Pfam" id="PF02348">
    <property type="entry name" value="CTP_transf_3"/>
    <property type="match status" value="1"/>
</dbReference>
<comment type="catalytic activity">
    <reaction evidence="1">
        <text>an N-acylneuraminate + CTP = a CMP-N-acyl-beta-neuraminate + diphosphate</text>
        <dbReference type="Rhea" id="RHEA:11344"/>
        <dbReference type="ChEBI" id="CHEBI:33019"/>
        <dbReference type="ChEBI" id="CHEBI:37563"/>
        <dbReference type="ChEBI" id="CHEBI:60073"/>
        <dbReference type="ChEBI" id="CHEBI:68671"/>
        <dbReference type="EC" id="2.7.7.43"/>
    </reaction>
</comment>
<comment type="caution">
    <text evidence="5">The sequence shown here is derived from an EMBL/GenBank/DDBJ whole genome shotgun (WGS) entry which is preliminary data.</text>
</comment>
<dbReference type="InterPro" id="IPR041492">
    <property type="entry name" value="HAD_2"/>
</dbReference>
<dbReference type="OrthoDB" id="9797743at2"/>
<name>A0A2W7PQD9_9RHOB</name>
<dbReference type="InterPro" id="IPR036412">
    <property type="entry name" value="HAD-like_sf"/>
</dbReference>
<proteinExistence type="inferred from homology"/>
<dbReference type="SUPFAM" id="SSF53448">
    <property type="entry name" value="Nucleotide-diphospho-sugar transferases"/>
    <property type="match status" value="1"/>
</dbReference>
<evidence type="ECO:0000256" key="1">
    <source>
        <dbReference type="ARBA" id="ARBA00001862"/>
    </source>
</evidence>
<dbReference type="GO" id="GO:0006054">
    <property type="term" value="P:N-acetylneuraminate metabolic process"/>
    <property type="evidence" value="ECO:0007669"/>
    <property type="project" value="UniProtKB-UniPathway"/>
</dbReference>
<dbReference type="InterPro" id="IPR023198">
    <property type="entry name" value="PGP-like_dom2"/>
</dbReference>
<comment type="similarity">
    <text evidence="3">Belongs to the CMP-NeuNAc synthase family.</text>
</comment>
<evidence type="ECO:0000256" key="2">
    <source>
        <dbReference type="ARBA" id="ARBA00005141"/>
    </source>
</evidence>
<dbReference type="InterPro" id="IPR003329">
    <property type="entry name" value="Cytidylyl_trans"/>
</dbReference>
<dbReference type="PANTHER" id="PTHR21485:SF6">
    <property type="entry name" value="N-ACYLNEURAMINATE CYTIDYLYLTRANSFERASE-RELATED"/>
    <property type="match status" value="1"/>
</dbReference>
<dbReference type="EMBL" id="QKZQ01000017">
    <property type="protein sequence ID" value="PZX38318.1"/>
    <property type="molecule type" value="Genomic_DNA"/>
</dbReference>
<dbReference type="SUPFAM" id="SSF56784">
    <property type="entry name" value="HAD-like"/>
    <property type="match status" value="1"/>
</dbReference>
<organism evidence="5 6">
    <name type="scientific">Roseinatronobacter thiooxidans</name>
    <dbReference type="NCBI Taxonomy" id="121821"/>
    <lineage>
        <taxon>Bacteria</taxon>
        <taxon>Pseudomonadati</taxon>
        <taxon>Pseudomonadota</taxon>
        <taxon>Alphaproteobacteria</taxon>
        <taxon>Rhodobacterales</taxon>
        <taxon>Paracoccaceae</taxon>
        <taxon>Roseinatronobacter</taxon>
    </lineage>
</organism>
<reference evidence="5 6" key="1">
    <citation type="submission" date="2018-06" db="EMBL/GenBank/DDBJ databases">
        <title>Genomic Encyclopedia of Archaeal and Bacterial Type Strains, Phase II (KMG-II): from individual species to whole genera.</title>
        <authorList>
            <person name="Goeker M."/>
        </authorList>
    </citation>
    <scope>NUCLEOTIDE SEQUENCE [LARGE SCALE GENOMIC DNA]</scope>
    <source>
        <strain evidence="5 6">DSM 13087</strain>
    </source>
</reference>
<dbReference type="AlphaFoldDB" id="A0A2W7PQD9"/>
<dbReference type="EC" id="2.7.7.43" evidence="4"/>
<gene>
    <name evidence="5" type="ORF">LY56_03021</name>
</gene>
<dbReference type="Proteomes" id="UP000249364">
    <property type="component" value="Unassembled WGS sequence"/>
</dbReference>
<dbReference type="InterPro" id="IPR050793">
    <property type="entry name" value="CMP-NeuNAc_synthase"/>
</dbReference>
<accession>A0A2W7PQD9</accession>
<evidence type="ECO:0000313" key="5">
    <source>
        <dbReference type="EMBL" id="PZX38318.1"/>
    </source>
</evidence>
<dbReference type="Gene3D" id="3.90.550.10">
    <property type="entry name" value="Spore Coat Polysaccharide Biosynthesis Protein SpsA, Chain A"/>
    <property type="match status" value="1"/>
</dbReference>
<dbReference type="Gene3D" id="1.10.150.240">
    <property type="entry name" value="Putative phosphatase, domain 2"/>
    <property type="match status" value="1"/>
</dbReference>
<dbReference type="RefSeq" id="WP_111361381.1">
    <property type="nucleotide sequence ID" value="NZ_QKZQ01000017.1"/>
</dbReference>
<dbReference type="GO" id="GO:0008781">
    <property type="term" value="F:N-acylneuraminate cytidylyltransferase activity"/>
    <property type="evidence" value="ECO:0007669"/>
    <property type="project" value="UniProtKB-EC"/>
</dbReference>
<comment type="pathway">
    <text evidence="2">Amino-sugar metabolism; N-acetylneuraminate metabolism.</text>
</comment>
<keyword evidence="6" id="KW-1185">Reference proteome</keyword>
<dbReference type="Pfam" id="PF13419">
    <property type="entry name" value="HAD_2"/>
    <property type="match status" value="1"/>
</dbReference>
<dbReference type="UniPathway" id="UPA00628"/>
<protein>
    <recommendedName>
        <fullName evidence="4">N-acylneuraminate cytidylyltransferase</fullName>
        <ecNumber evidence="4">2.7.7.43</ecNumber>
    </recommendedName>
</protein>
<dbReference type="SFLD" id="SFLDS00003">
    <property type="entry name" value="Haloacid_Dehalogenase"/>
    <property type="match status" value="1"/>
</dbReference>
<evidence type="ECO:0000313" key="6">
    <source>
        <dbReference type="Proteomes" id="UP000249364"/>
    </source>
</evidence>
<dbReference type="PANTHER" id="PTHR21485">
    <property type="entry name" value="HAD SUPERFAMILY MEMBERS CMAS AND KDSC"/>
    <property type="match status" value="1"/>
</dbReference>
<dbReference type="InterPro" id="IPR029044">
    <property type="entry name" value="Nucleotide-diphossugar_trans"/>
</dbReference>
<dbReference type="SFLD" id="SFLDG01129">
    <property type="entry name" value="C1.5:_HAD__Beta-PGM__Phosphata"/>
    <property type="match status" value="1"/>
</dbReference>
<dbReference type="Gene3D" id="3.40.50.1000">
    <property type="entry name" value="HAD superfamily/HAD-like"/>
    <property type="match status" value="1"/>
</dbReference>
<evidence type="ECO:0000256" key="3">
    <source>
        <dbReference type="ARBA" id="ARBA00010726"/>
    </source>
</evidence>